<dbReference type="SMART" id="SM00380">
    <property type="entry name" value="AP2"/>
    <property type="match status" value="1"/>
</dbReference>
<dbReference type="PRINTS" id="PR00367">
    <property type="entry name" value="ETHRSPELEMNT"/>
</dbReference>
<dbReference type="Pfam" id="PF00078">
    <property type="entry name" value="RVT_1"/>
    <property type="match status" value="1"/>
</dbReference>
<evidence type="ECO:0000313" key="12">
    <source>
        <dbReference type="Proteomes" id="UP000215914"/>
    </source>
</evidence>
<evidence type="ECO:0000256" key="5">
    <source>
        <dbReference type="ARBA" id="ARBA00023163"/>
    </source>
</evidence>
<dbReference type="PANTHER" id="PTHR33116">
    <property type="entry name" value="REVERSE TRANSCRIPTASE ZINC-BINDING DOMAIN-CONTAINING PROTEIN-RELATED-RELATED"/>
    <property type="match status" value="1"/>
</dbReference>
<sequence>MTTFIHFNSSLSAENTPSESCSSSDSSTAAAFSDEEVNLASQNPKKRAGRKKFRETRHPVYRGVRRRDSGKWVCEVREPNKKTRVWLGSYPTADMAARAHDVAALAMRGRSACLNFADSVWRLPVPKSSNVKDIQKAAVKAAEGFGVEDGVVERVEKNELPKNELPKNEVPKKVVYLDEEAVFCLPRFFDIMAMVKAVDSSGLSGGLISIWDESIFSLEGNNKHRNYLHVRGKLKGYNKVVNFLNVYAPQGIQAKKEVWDLICELILSYEGLWVVCGDFNAVRFREEKRNCSFKPLCASNFNALIFDAGLIEYEMRGRKFTWQSENSQKMSKLDRFLVNSEFFNEWPEARVQALPNLWSDHCPIVLSAKSVNFGARPFRFFNSWLGREGFKDVVEEACLSFAALDLKPDVRLIKKLGHVRSKIKEWRNAMLAKEGETLDLAKQEVEELEAIMQGRDLEEEEIWVLAENKRIIEEMELAKVKDLKQRSRVRWAKEGDENSKFFHAMINCRKASNVIHGLSVGDEWVSKPSLVKKEVFNFFRSRYKEDMSSRPRLANPNLKKISVEEARDIESRFSVDEIRSAVFECGDDRAPGPDGFNFRFYKTFWGLFEEDFLSIMSSFFDSGSINEGCGSSFITLVPKVRDPLGLGDYRPISLVGVVNKVVSKILANRLKKVLGSVVSDSQSAFLEGRLILDGPLVINEVHSWLKRSGKKAFLLKIDFEKAYDNINWKFVVDVFGKMGFGERWCKWIWGVLSSARSSVLVNGAPTFEFKWEKGMRQGDPLSPFLFVAAMEGLSSILEKAKEVGVYSGISLPEDGPLISHLFFADDALIVGEWNSNGALNVVRLLRSFFACSGLKINLGKSSLYGIGVDIGEVGRLADVVGCKQDTLPFNYLGLKVGANMNRVNNWKSVYDVFESRLALWKSALLSMGGRITLIRSVLQSLPCYFFSLYKAPVKVIKDLEGMVRKFLWGGSNGGSKTHWVSWDIVARSKEKGGLGLKKLCTINKAMLFKWAWRYKTDKGKLWVKVIDSLHSRGSGWSFIPVKKSVGGVWPNIVAVVNKPLSDGSTIRSFFRSKIGKGDETFFWLDPWLRNTPLKDSFPLLFALEVVKTCSVNERISGNWLWRHDPDQDEEATEFEELCGAVSAVSVSDRRDEWVWEGDRSGIFSVGSARKILDNKEASGGSFQLDWCKWVPIKCNVFVWRVGLGRIPTVDELRKRGIVVGDGSCPLCRTEDESVSHLFTSCYLAAVLWQKISVWCRIPPIFAFSVKDLLEYHKVCPLGSEAKEALHGIIFSACWFLWLMRNKAIFSDVEVKIDSIFCEVKSMGFLWYKNRAKGRSISWNDWCRFVFK</sequence>
<dbReference type="PROSITE" id="PS51032">
    <property type="entry name" value="AP2_ERF"/>
    <property type="match status" value="1"/>
</dbReference>
<evidence type="ECO:0000313" key="11">
    <source>
        <dbReference type="EMBL" id="OTG21684.1"/>
    </source>
</evidence>
<dbReference type="GO" id="GO:0003964">
    <property type="term" value="F:RNA-directed DNA polymerase activity"/>
    <property type="evidence" value="ECO:0007669"/>
    <property type="project" value="UniProtKB-KW"/>
</dbReference>
<protein>
    <submittedName>
        <fullName evidence="11">Putative RNA-directed DNA polymerase, eukaryota</fullName>
    </submittedName>
</protein>
<feature type="domain" description="AP2/ERF" evidence="10">
    <location>
        <begin position="60"/>
        <end position="117"/>
    </location>
</feature>
<dbReference type="InParanoid" id="A0A251UEY5"/>
<dbReference type="SUPFAM" id="SSF54171">
    <property type="entry name" value="DNA-binding domain"/>
    <property type="match status" value="1"/>
</dbReference>
<dbReference type="SUPFAM" id="SSF56219">
    <property type="entry name" value="DNase I-like"/>
    <property type="match status" value="1"/>
</dbReference>
<dbReference type="SUPFAM" id="SSF56672">
    <property type="entry name" value="DNA/RNA polymerases"/>
    <property type="match status" value="1"/>
</dbReference>
<dbReference type="CDD" id="cd00018">
    <property type="entry name" value="AP2"/>
    <property type="match status" value="1"/>
</dbReference>
<dbReference type="FunFam" id="3.30.730.10:FF:000001">
    <property type="entry name" value="Ethylene-responsive transcription factor 2"/>
    <property type="match status" value="1"/>
</dbReference>
<dbReference type="PANTHER" id="PTHR33116:SF78">
    <property type="entry name" value="OS12G0587133 PROTEIN"/>
    <property type="match status" value="1"/>
</dbReference>
<dbReference type="InterPro" id="IPR043502">
    <property type="entry name" value="DNA/RNA_pol_sf"/>
</dbReference>
<dbReference type="PROSITE" id="PS50878">
    <property type="entry name" value="RT_POL"/>
    <property type="match status" value="1"/>
</dbReference>
<keyword evidence="7" id="KW-0175">Coiled coil</keyword>
<feature type="compositionally biased region" description="Basic residues" evidence="8">
    <location>
        <begin position="44"/>
        <end position="55"/>
    </location>
</feature>
<dbReference type="Pfam" id="PF13966">
    <property type="entry name" value="zf-RVT"/>
    <property type="match status" value="1"/>
</dbReference>
<dbReference type="InterPro" id="IPR000477">
    <property type="entry name" value="RT_dom"/>
</dbReference>
<accession>A0A251UEY5</accession>
<dbReference type="Gene3D" id="3.30.730.10">
    <property type="entry name" value="AP2/ERF domain"/>
    <property type="match status" value="1"/>
</dbReference>
<proteinExistence type="predicted"/>
<comment type="subcellular location">
    <subcellularLocation>
        <location evidence="1">Nucleus</location>
    </subcellularLocation>
</comment>
<reference evidence="12" key="1">
    <citation type="journal article" date="2017" name="Nature">
        <title>The sunflower genome provides insights into oil metabolism, flowering and Asterid evolution.</title>
        <authorList>
            <person name="Badouin H."/>
            <person name="Gouzy J."/>
            <person name="Grassa C.J."/>
            <person name="Murat F."/>
            <person name="Staton S.E."/>
            <person name="Cottret L."/>
            <person name="Lelandais-Briere C."/>
            <person name="Owens G.L."/>
            <person name="Carrere S."/>
            <person name="Mayjonade B."/>
            <person name="Legrand L."/>
            <person name="Gill N."/>
            <person name="Kane N.C."/>
            <person name="Bowers J.E."/>
            <person name="Hubner S."/>
            <person name="Bellec A."/>
            <person name="Berard A."/>
            <person name="Berges H."/>
            <person name="Blanchet N."/>
            <person name="Boniface M.C."/>
            <person name="Brunel D."/>
            <person name="Catrice O."/>
            <person name="Chaidir N."/>
            <person name="Claudel C."/>
            <person name="Donnadieu C."/>
            <person name="Faraut T."/>
            <person name="Fievet G."/>
            <person name="Helmstetter N."/>
            <person name="King M."/>
            <person name="Knapp S.J."/>
            <person name="Lai Z."/>
            <person name="Le Paslier M.C."/>
            <person name="Lippi Y."/>
            <person name="Lorenzon L."/>
            <person name="Mandel J.R."/>
            <person name="Marage G."/>
            <person name="Marchand G."/>
            <person name="Marquand E."/>
            <person name="Bret-Mestries E."/>
            <person name="Morien E."/>
            <person name="Nambeesan S."/>
            <person name="Nguyen T."/>
            <person name="Pegot-Espagnet P."/>
            <person name="Pouilly N."/>
            <person name="Raftis F."/>
            <person name="Sallet E."/>
            <person name="Schiex T."/>
            <person name="Thomas J."/>
            <person name="Vandecasteele C."/>
            <person name="Vares D."/>
            <person name="Vear F."/>
            <person name="Vautrin S."/>
            <person name="Crespi M."/>
            <person name="Mangin B."/>
            <person name="Burke J.M."/>
            <person name="Salse J."/>
            <person name="Munos S."/>
            <person name="Vincourt P."/>
            <person name="Rieseberg L.H."/>
            <person name="Langlade N.B."/>
        </authorList>
    </citation>
    <scope>NUCLEOTIDE SEQUENCE [LARGE SCALE GENOMIC DNA]</scope>
    <source>
        <strain evidence="12">cv. SF193</strain>
    </source>
</reference>
<dbReference type="CDD" id="cd01650">
    <property type="entry name" value="RT_nLTR_like"/>
    <property type="match status" value="1"/>
</dbReference>
<dbReference type="Pfam" id="PF00847">
    <property type="entry name" value="AP2"/>
    <property type="match status" value="1"/>
</dbReference>
<evidence type="ECO:0000259" key="9">
    <source>
        <dbReference type="PROSITE" id="PS50878"/>
    </source>
</evidence>
<feature type="coiled-coil region" evidence="7">
    <location>
        <begin position="431"/>
        <end position="458"/>
    </location>
</feature>
<keyword evidence="12" id="KW-1185">Reference proteome</keyword>
<evidence type="ECO:0000259" key="10">
    <source>
        <dbReference type="PROSITE" id="PS51032"/>
    </source>
</evidence>
<feature type="domain" description="Reverse transcriptase" evidence="9">
    <location>
        <begin position="618"/>
        <end position="896"/>
    </location>
</feature>
<evidence type="ECO:0000256" key="6">
    <source>
        <dbReference type="ARBA" id="ARBA00023242"/>
    </source>
</evidence>
<keyword evidence="5" id="KW-0804">Transcription</keyword>
<evidence type="ECO:0000256" key="8">
    <source>
        <dbReference type="SAM" id="MobiDB-lite"/>
    </source>
</evidence>
<dbReference type="InterPro" id="IPR001471">
    <property type="entry name" value="AP2/ERF_dom"/>
</dbReference>
<dbReference type="OMA" id="HAMINCR"/>
<keyword evidence="3" id="KW-0805">Transcription regulation</keyword>
<evidence type="ECO:0000256" key="3">
    <source>
        <dbReference type="ARBA" id="ARBA00023015"/>
    </source>
</evidence>
<dbReference type="GO" id="GO:0003700">
    <property type="term" value="F:DNA-binding transcription factor activity"/>
    <property type="evidence" value="ECO:0007669"/>
    <property type="project" value="InterPro"/>
</dbReference>
<dbReference type="Proteomes" id="UP000215914">
    <property type="component" value="Chromosome 7"/>
</dbReference>
<name>A0A251UEY5_HELAN</name>
<feature type="region of interest" description="Disordered" evidence="8">
    <location>
        <begin position="9"/>
        <end position="55"/>
    </location>
</feature>
<dbReference type="GO" id="GO:0006952">
    <property type="term" value="P:defense response"/>
    <property type="evidence" value="ECO:0007669"/>
    <property type="project" value="UniProtKB-KW"/>
</dbReference>
<keyword evidence="11" id="KW-0695">RNA-directed DNA polymerase</keyword>
<dbReference type="GO" id="GO:0005634">
    <property type="term" value="C:nucleus"/>
    <property type="evidence" value="ECO:0007669"/>
    <property type="project" value="UniProtKB-SubCell"/>
</dbReference>
<gene>
    <name evidence="11" type="ORF">HannXRQ_Chr07g0206811</name>
</gene>
<dbReference type="InterPro" id="IPR016177">
    <property type="entry name" value="DNA-bd_dom_sf"/>
</dbReference>
<evidence type="ECO:0000256" key="7">
    <source>
        <dbReference type="SAM" id="Coils"/>
    </source>
</evidence>
<evidence type="ECO:0000256" key="4">
    <source>
        <dbReference type="ARBA" id="ARBA00023125"/>
    </source>
</evidence>
<keyword evidence="2" id="KW-0611">Plant defense</keyword>
<organism evidence="11 12">
    <name type="scientific">Helianthus annuus</name>
    <name type="common">Common sunflower</name>
    <dbReference type="NCBI Taxonomy" id="4232"/>
    <lineage>
        <taxon>Eukaryota</taxon>
        <taxon>Viridiplantae</taxon>
        <taxon>Streptophyta</taxon>
        <taxon>Embryophyta</taxon>
        <taxon>Tracheophyta</taxon>
        <taxon>Spermatophyta</taxon>
        <taxon>Magnoliopsida</taxon>
        <taxon>eudicotyledons</taxon>
        <taxon>Gunneridae</taxon>
        <taxon>Pentapetalae</taxon>
        <taxon>asterids</taxon>
        <taxon>campanulids</taxon>
        <taxon>Asterales</taxon>
        <taxon>Asteraceae</taxon>
        <taxon>Asteroideae</taxon>
        <taxon>Heliantheae alliance</taxon>
        <taxon>Heliantheae</taxon>
        <taxon>Helianthus</taxon>
    </lineage>
</organism>
<dbReference type="InterPro" id="IPR026960">
    <property type="entry name" value="RVT-Znf"/>
</dbReference>
<dbReference type="InterPro" id="IPR036691">
    <property type="entry name" value="Endo/exonu/phosph_ase_sf"/>
</dbReference>
<dbReference type="GO" id="GO:0003677">
    <property type="term" value="F:DNA binding"/>
    <property type="evidence" value="ECO:0007669"/>
    <property type="project" value="UniProtKB-KW"/>
</dbReference>
<dbReference type="EMBL" id="CM007896">
    <property type="protein sequence ID" value="OTG21684.1"/>
    <property type="molecule type" value="Genomic_DNA"/>
</dbReference>
<dbReference type="STRING" id="4232.A0A251UEY5"/>
<evidence type="ECO:0000256" key="2">
    <source>
        <dbReference type="ARBA" id="ARBA00022821"/>
    </source>
</evidence>
<keyword evidence="11" id="KW-0808">Transferase</keyword>
<dbReference type="InterPro" id="IPR036955">
    <property type="entry name" value="AP2/ERF_dom_sf"/>
</dbReference>
<feature type="compositionally biased region" description="Low complexity" evidence="8">
    <location>
        <begin position="12"/>
        <end position="32"/>
    </location>
</feature>
<keyword evidence="11" id="KW-0548">Nucleotidyltransferase</keyword>
<keyword evidence="6" id="KW-0539">Nucleus</keyword>
<keyword evidence="4" id="KW-0238">DNA-binding</keyword>
<evidence type="ECO:0000256" key="1">
    <source>
        <dbReference type="ARBA" id="ARBA00004123"/>
    </source>
</evidence>
<dbReference type="Gene3D" id="3.60.10.10">
    <property type="entry name" value="Endonuclease/exonuclease/phosphatase"/>
    <property type="match status" value="1"/>
</dbReference>